<dbReference type="GO" id="GO:0003735">
    <property type="term" value="F:structural constituent of ribosome"/>
    <property type="evidence" value="ECO:0007669"/>
    <property type="project" value="InterPro"/>
</dbReference>
<dbReference type="OrthoDB" id="2098203at2759"/>
<accession>A0A507BW87</accession>
<feature type="compositionally biased region" description="Polar residues" evidence="8">
    <location>
        <begin position="183"/>
        <end position="193"/>
    </location>
</feature>
<dbReference type="RefSeq" id="XP_031023091.1">
    <property type="nucleotide sequence ID" value="XM_031170931.1"/>
</dbReference>
<gene>
    <name evidence="9" type="ORF">SmJEL517_g05003</name>
</gene>
<feature type="compositionally biased region" description="Polar residues" evidence="8">
    <location>
        <begin position="137"/>
        <end position="156"/>
    </location>
</feature>
<dbReference type="GO" id="GO:1990904">
    <property type="term" value="C:ribonucleoprotein complex"/>
    <property type="evidence" value="ECO:0007669"/>
    <property type="project" value="UniProtKB-KW"/>
</dbReference>
<evidence type="ECO:0000256" key="8">
    <source>
        <dbReference type="SAM" id="MobiDB-lite"/>
    </source>
</evidence>
<dbReference type="InterPro" id="IPR042831">
    <property type="entry name" value="Ribosomal_mL40_fung"/>
</dbReference>
<evidence type="ECO:0000256" key="5">
    <source>
        <dbReference type="ARBA" id="ARBA00023128"/>
    </source>
</evidence>
<evidence type="ECO:0000256" key="1">
    <source>
        <dbReference type="ARBA" id="ARBA00004173"/>
    </source>
</evidence>
<dbReference type="AlphaFoldDB" id="A0A507BW87"/>
<evidence type="ECO:0000256" key="6">
    <source>
        <dbReference type="ARBA" id="ARBA00023274"/>
    </source>
</evidence>
<name>A0A507BW87_9FUNG</name>
<dbReference type="Proteomes" id="UP000319731">
    <property type="component" value="Unassembled WGS sequence"/>
</dbReference>
<keyword evidence="3" id="KW-0809">Transit peptide</keyword>
<dbReference type="PANTHER" id="PTHR39150">
    <property type="entry name" value="54S RIBOSOMAL PROTEIN L28, MITOCHONDRIAL"/>
    <property type="match status" value="1"/>
</dbReference>
<evidence type="ECO:0000256" key="3">
    <source>
        <dbReference type="ARBA" id="ARBA00022946"/>
    </source>
</evidence>
<evidence type="ECO:0000313" key="10">
    <source>
        <dbReference type="Proteomes" id="UP000319731"/>
    </source>
</evidence>
<keyword evidence="4" id="KW-0689">Ribosomal protein</keyword>
<organism evidence="9 10">
    <name type="scientific">Synchytrium microbalum</name>
    <dbReference type="NCBI Taxonomy" id="1806994"/>
    <lineage>
        <taxon>Eukaryota</taxon>
        <taxon>Fungi</taxon>
        <taxon>Fungi incertae sedis</taxon>
        <taxon>Chytridiomycota</taxon>
        <taxon>Chytridiomycota incertae sedis</taxon>
        <taxon>Chytridiomycetes</taxon>
        <taxon>Synchytriales</taxon>
        <taxon>Synchytriaceae</taxon>
        <taxon>Synchytrium</taxon>
    </lineage>
</organism>
<evidence type="ECO:0000256" key="2">
    <source>
        <dbReference type="ARBA" id="ARBA00009360"/>
    </source>
</evidence>
<reference evidence="9 10" key="1">
    <citation type="journal article" date="2019" name="Sci. Rep.">
        <title>Comparative genomics of chytrid fungi reveal insights into the obligate biotrophic and pathogenic lifestyle of Synchytrium endobioticum.</title>
        <authorList>
            <person name="van de Vossenberg B.T.L.H."/>
            <person name="Warris S."/>
            <person name="Nguyen H.D.T."/>
            <person name="van Gent-Pelzer M.P.E."/>
            <person name="Joly D.L."/>
            <person name="van de Geest H.C."/>
            <person name="Bonants P.J.M."/>
            <person name="Smith D.S."/>
            <person name="Levesque C.A."/>
            <person name="van der Lee T.A.J."/>
        </authorList>
    </citation>
    <scope>NUCLEOTIDE SEQUENCE [LARGE SCALE GENOMIC DNA]</scope>
    <source>
        <strain evidence="9 10">JEL517</strain>
    </source>
</reference>
<sequence length="193" mass="21628">MNSLGRRQMQRCTALLSQYRYDSTTSSSSSKKARKLDVTDKRVAAIRDILYAETTKPTHMPHGLPPQMDVAHIKPVKDTIERAWAVKKMDEKHAIVDEVKRKYTAMRKAMEALQSIDSRLFEGAVANNRIERGTNLHPATSTPDNTTAEGDAQSPQPVLVFPRRLRVPTETPPIKGWKYQLTAPESNSDGKSA</sequence>
<feature type="region of interest" description="Disordered" evidence="8">
    <location>
        <begin position="131"/>
        <end position="193"/>
    </location>
</feature>
<dbReference type="PANTHER" id="PTHR39150:SF1">
    <property type="entry name" value="LARGE RIBOSOMAL SUBUNIT PROTEIN ML40"/>
    <property type="match status" value="1"/>
</dbReference>
<evidence type="ECO:0000256" key="4">
    <source>
        <dbReference type="ARBA" id="ARBA00022980"/>
    </source>
</evidence>
<protein>
    <recommendedName>
        <fullName evidence="7">Large ribosomal subunit protein mL40</fullName>
    </recommendedName>
</protein>
<comment type="subcellular location">
    <subcellularLocation>
        <location evidence="1">Mitochondrion</location>
    </subcellularLocation>
</comment>
<dbReference type="GO" id="GO:0005840">
    <property type="term" value="C:ribosome"/>
    <property type="evidence" value="ECO:0007669"/>
    <property type="project" value="UniProtKB-KW"/>
</dbReference>
<comment type="caution">
    <text evidence="9">The sequence shown here is derived from an EMBL/GenBank/DDBJ whole genome shotgun (WGS) entry which is preliminary data.</text>
</comment>
<comment type="similarity">
    <text evidence="2">Belongs to the mitochondrion-specific ribosomal protein mL40 family.</text>
</comment>
<evidence type="ECO:0000256" key="7">
    <source>
        <dbReference type="ARBA" id="ARBA00035192"/>
    </source>
</evidence>
<proteinExistence type="inferred from homology"/>
<dbReference type="STRING" id="1806994.A0A507BW87"/>
<keyword evidence="6" id="KW-0687">Ribonucleoprotein</keyword>
<keyword evidence="10" id="KW-1185">Reference proteome</keyword>
<dbReference type="Gene3D" id="6.10.250.3440">
    <property type="match status" value="1"/>
</dbReference>
<evidence type="ECO:0000313" key="9">
    <source>
        <dbReference type="EMBL" id="TPX31732.1"/>
    </source>
</evidence>
<dbReference type="InterPro" id="IPR019192">
    <property type="entry name" value="Ribosomal_mL40"/>
</dbReference>
<dbReference type="EMBL" id="QEAO01000040">
    <property type="protein sequence ID" value="TPX31732.1"/>
    <property type="molecule type" value="Genomic_DNA"/>
</dbReference>
<dbReference type="Pfam" id="PF09812">
    <property type="entry name" value="MRP-L28"/>
    <property type="match status" value="1"/>
</dbReference>
<keyword evidence="5" id="KW-0496">Mitochondrion</keyword>
<dbReference type="GeneID" id="42006228"/>
<dbReference type="GO" id="GO:0032543">
    <property type="term" value="P:mitochondrial translation"/>
    <property type="evidence" value="ECO:0007669"/>
    <property type="project" value="InterPro"/>
</dbReference>
<dbReference type="GO" id="GO:0005739">
    <property type="term" value="C:mitochondrion"/>
    <property type="evidence" value="ECO:0007669"/>
    <property type="project" value="UniProtKB-SubCell"/>
</dbReference>